<sequence>MPTYAMNVFLLPIDLCREIEVLMNGFWWQGKSGRGIRWKAWDFLSQPKNCGGMGFRRLHEFNLAMLAKQAWRLFSNPDSLVGKVYKARYYPSGDFLSAKIGYNPSFIWRSIFQTQEIIREGFKWRVGDGKLINVWRDPWLPDPENPRVTSQVPEGL</sequence>
<organism evidence="1 2">
    <name type="scientific">Cuscuta epithymum</name>
    <dbReference type="NCBI Taxonomy" id="186058"/>
    <lineage>
        <taxon>Eukaryota</taxon>
        <taxon>Viridiplantae</taxon>
        <taxon>Streptophyta</taxon>
        <taxon>Embryophyta</taxon>
        <taxon>Tracheophyta</taxon>
        <taxon>Spermatophyta</taxon>
        <taxon>Magnoliopsida</taxon>
        <taxon>eudicotyledons</taxon>
        <taxon>Gunneridae</taxon>
        <taxon>Pentapetalae</taxon>
        <taxon>asterids</taxon>
        <taxon>lamiids</taxon>
        <taxon>Solanales</taxon>
        <taxon>Convolvulaceae</taxon>
        <taxon>Cuscuteae</taxon>
        <taxon>Cuscuta</taxon>
        <taxon>Cuscuta subgen. Cuscuta</taxon>
    </lineage>
</organism>
<dbReference type="Proteomes" id="UP001152523">
    <property type="component" value="Unassembled WGS sequence"/>
</dbReference>
<dbReference type="EMBL" id="CAMAPF010000023">
    <property type="protein sequence ID" value="CAH9072880.1"/>
    <property type="molecule type" value="Genomic_DNA"/>
</dbReference>
<accession>A0AAV0CAN9</accession>
<dbReference type="PANTHER" id="PTHR33116:SF86">
    <property type="entry name" value="REVERSE TRANSCRIPTASE DOMAIN-CONTAINING PROTEIN"/>
    <property type="match status" value="1"/>
</dbReference>
<protein>
    <submittedName>
        <fullName evidence="1">Uncharacterized protein</fullName>
    </submittedName>
</protein>
<keyword evidence="2" id="KW-1185">Reference proteome</keyword>
<evidence type="ECO:0000313" key="2">
    <source>
        <dbReference type="Proteomes" id="UP001152523"/>
    </source>
</evidence>
<name>A0AAV0CAN9_9ASTE</name>
<reference evidence="1" key="1">
    <citation type="submission" date="2022-07" db="EMBL/GenBank/DDBJ databases">
        <authorList>
            <person name="Macas J."/>
            <person name="Novak P."/>
            <person name="Neumann P."/>
        </authorList>
    </citation>
    <scope>NUCLEOTIDE SEQUENCE</scope>
</reference>
<comment type="caution">
    <text evidence="1">The sequence shown here is derived from an EMBL/GenBank/DDBJ whole genome shotgun (WGS) entry which is preliminary data.</text>
</comment>
<proteinExistence type="predicted"/>
<gene>
    <name evidence="1" type="ORF">CEPIT_LOCUS4438</name>
</gene>
<dbReference type="PANTHER" id="PTHR33116">
    <property type="entry name" value="REVERSE TRANSCRIPTASE ZINC-BINDING DOMAIN-CONTAINING PROTEIN-RELATED-RELATED"/>
    <property type="match status" value="1"/>
</dbReference>
<dbReference type="AlphaFoldDB" id="A0AAV0CAN9"/>
<evidence type="ECO:0000313" key="1">
    <source>
        <dbReference type="EMBL" id="CAH9072880.1"/>
    </source>
</evidence>